<evidence type="ECO:0000313" key="2">
    <source>
        <dbReference type="EMBL" id="KAL3079729.1"/>
    </source>
</evidence>
<accession>A0ABD2IHV8</accession>
<evidence type="ECO:0000313" key="3">
    <source>
        <dbReference type="Proteomes" id="UP001620645"/>
    </source>
</evidence>
<comment type="caution">
    <text evidence="2">The sequence shown here is derived from an EMBL/GenBank/DDBJ whole genome shotgun (WGS) entry which is preliminary data.</text>
</comment>
<reference evidence="2 3" key="1">
    <citation type="submission" date="2024-10" db="EMBL/GenBank/DDBJ databases">
        <authorList>
            <person name="Kim D."/>
        </authorList>
    </citation>
    <scope>NUCLEOTIDE SEQUENCE [LARGE SCALE GENOMIC DNA]</scope>
    <source>
        <strain evidence="2">Taebaek</strain>
    </source>
</reference>
<proteinExistence type="predicted"/>
<gene>
    <name evidence="2" type="ORF">niasHS_014011</name>
</gene>
<name>A0ABD2IHV8_HETSC</name>
<sequence>MRGRKKGARTSSWSWQKCAPRGGTTRGGKARIPRDDRPGSAATVAAMGTIGTDDGGKGTAIVRHQPTTALCAIHRRSQRLGPANRATGRRATLGSARFDHRRLGHATGQQQLEQEMVHKVMHLESLQQTEPKAPLDDRRSRSEWKMAVFQFVRDIEDEKLWAGERMPVAESRVIGESLFDCHWLQKNTSRCETKWTTTNFAVRSFLYDCVEAEAWMSEQ</sequence>
<dbReference type="Proteomes" id="UP001620645">
    <property type="component" value="Unassembled WGS sequence"/>
</dbReference>
<protein>
    <submittedName>
        <fullName evidence="2">Uncharacterized protein</fullName>
    </submittedName>
</protein>
<feature type="region of interest" description="Disordered" evidence="1">
    <location>
        <begin position="1"/>
        <end position="41"/>
    </location>
</feature>
<keyword evidence="3" id="KW-1185">Reference proteome</keyword>
<dbReference type="EMBL" id="JBICCN010000300">
    <property type="protein sequence ID" value="KAL3079729.1"/>
    <property type="molecule type" value="Genomic_DNA"/>
</dbReference>
<evidence type="ECO:0000256" key="1">
    <source>
        <dbReference type="SAM" id="MobiDB-lite"/>
    </source>
</evidence>
<organism evidence="2 3">
    <name type="scientific">Heterodera schachtii</name>
    <name type="common">Sugarbeet cyst nematode worm</name>
    <name type="synonym">Tylenchus schachtii</name>
    <dbReference type="NCBI Taxonomy" id="97005"/>
    <lineage>
        <taxon>Eukaryota</taxon>
        <taxon>Metazoa</taxon>
        <taxon>Ecdysozoa</taxon>
        <taxon>Nematoda</taxon>
        <taxon>Chromadorea</taxon>
        <taxon>Rhabditida</taxon>
        <taxon>Tylenchina</taxon>
        <taxon>Tylenchomorpha</taxon>
        <taxon>Tylenchoidea</taxon>
        <taxon>Heteroderidae</taxon>
        <taxon>Heteroderinae</taxon>
        <taxon>Heterodera</taxon>
    </lineage>
</organism>
<dbReference type="AlphaFoldDB" id="A0ABD2IHV8"/>